<reference evidence="9 10" key="1">
    <citation type="submission" date="2021-01" db="EMBL/GenBank/DDBJ databases">
        <title>Genomic Encyclopedia of Type Strains, Phase IV (KMG-IV): sequencing the most valuable type-strain genomes for metagenomic binning, comparative biology and taxonomic classification.</title>
        <authorList>
            <person name="Goeker M."/>
        </authorList>
    </citation>
    <scope>NUCLEOTIDE SEQUENCE [LARGE SCALE GENOMIC DNA]</scope>
    <source>
        <strain evidence="9 10">DSM 24436</strain>
    </source>
</reference>
<evidence type="ECO:0000256" key="4">
    <source>
        <dbReference type="ARBA" id="ARBA00023002"/>
    </source>
</evidence>
<dbReference type="SMART" id="SM00822">
    <property type="entry name" value="PKS_KR"/>
    <property type="match status" value="1"/>
</dbReference>
<proteinExistence type="inferred from homology"/>
<keyword evidence="4 7" id="KW-0560">Oxidoreductase</keyword>
<dbReference type="InterPro" id="IPR057326">
    <property type="entry name" value="KR_dom"/>
</dbReference>
<dbReference type="InterPro" id="IPR002347">
    <property type="entry name" value="SDR_fam"/>
</dbReference>
<evidence type="ECO:0000313" key="9">
    <source>
        <dbReference type="EMBL" id="MBM7562006.1"/>
    </source>
</evidence>
<comment type="catalytic activity">
    <reaction evidence="6 7">
        <text>a (3R)-hydroxyacyl-[ACP] + NADP(+) = a 3-oxoacyl-[ACP] + NADPH + H(+)</text>
        <dbReference type="Rhea" id="RHEA:17397"/>
        <dbReference type="Rhea" id="RHEA-COMP:9916"/>
        <dbReference type="Rhea" id="RHEA-COMP:9945"/>
        <dbReference type="ChEBI" id="CHEBI:15378"/>
        <dbReference type="ChEBI" id="CHEBI:57783"/>
        <dbReference type="ChEBI" id="CHEBI:58349"/>
        <dbReference type="ChEBI" id="CHEBI:78776"/>
        <dbReference type="ChEBI" id="CHEBI:78827"/>
        <dbReference type="EC" id="1.1.1.100"/>
    </reaction>
</comment>
<gene>
    <name evidence="9" type="ORF">JOC49_001549</name>
</gene>
<protein>
    <recommendedName>
        <fullName evidence="3 7">3-oxoacyl-[acyl-carrier-protein] reductase</fullName>
        <ecNumber evidence="3 7">1.1.1.100</ecNumber>
    </recommendedName>
</protein>
<name>A0ABS2MRK6_9FIRM</name>
<dbReference type="SUPFAM" id="SSF51735">
    <property type="entry name" value="NAD(P)-binding Rossmann-fold domains"/>
    <property type="match status" value="1"/>
</dbReference>
<dbReference type="PRINTS" id="PR00081">
    <property type="entry name" value="GDHRDH"/>
</dbReference>
<dbReference type="Gene3D" id="3.40.50.720">
    <property type="entry name" value="NAD(P)-binding Rossmann-like Domain"/>
    <property type="match status" value="1"/>
</dbReference>
<sequence length="240" mass="25453">MKTAIVTGATRGIGKVIARHLSDAGYNLVLNYRTPSDSLTQFAETLKTKVLFVQGDVSDYNAAEDLVKKAIDTFGQVDLLVNNAGITKDNLIIRMSEAEFDSVIQTNLKGSFNCLRHVARNMMKQRSGRIINISSVVGLKGNIGQANYAASKAGVIGLTKTAARELAPRGVTVNAIAPGFIKTDMTDALSENAKKAALSQIPLGSFGSAEDVSNLVLFLASDQSAYITGQIIQVDGGMAI</sequence>
<comment type="pathway">
    <text evidence="1 7">Lipid metabolism; fatty acid biosynthesis.</text>
</comment>
<keyword evidence="7" id="KW-0444">Lipid biosynthesis</keyword>
<dbReference type="InterPro" id="IPR050259">
    <property type="entry name" value="SDR"/>
</dbReference>
<dbReference type="InterPro" id="IPR020904">
    <property type="entry name" value="Sc_DH/Rdtase_CS"/>
</dbReference>
<dbReference type="EMBL" id="JAFBDT010000011">
    <property type="protein sequence ID" value="MBM7562006.1"/>
    <property type="molecule type" value="Genomic_DNA"/>
</dbReference>
<dbReference type="InterPro" id="IPR011284">
    <property type="entry name" value="3oxo_ACP_reduc"/>
</dbReference>
<comment type="subunit">
    <text evidence="7">Homotetramer.</text>
</comment>
<dbReference type="GO" id="GO:0004316">
    <property type="term" value="F:3-oxoacyl-[acyl-carrier-protein] reductase (NADPH) activity"/>
    <property type="evidence" value="ECO:0007669"/>
    <property type="project" value="UniProtKB-EC"/>
</dbReference>
<dbReference type="PROSITE" id="PS00061">
    <property type="entry name" value="ADH_SHORT"/>
    <property type="match status" value="1"/>
</dbReference>
<dbReference type="NCBIfam" id="NF009466">
    <property type="entry name" value="PRK12826.1-2"/>
    <property type="match status" value="1"/>
</dbReference>
<comment type="caution">
    <text evidence="9">The sequence shown here is derived from an EMBL/GenBank/DDBJ whole genome shotgun (WGS) entry which is preliminary data.</text>
</comment>
<evidence type="ECO:0000259" key="8">
    <source>
        <dbReference type="SMART" id="SM00822"/>
    </source>
</evidence>
<comment type="similarity">
    <text evidence="2 7">Belongs to the short-chain dehydrogenases/reductases (SDR) family.</text>
</comment>
<keyword evidence="7" id="KW-0521">NADP</keyword>
<accession>A0ABS2MRK6</accession>
<evidence type="ECO:0000256" key="3">
    <source>
        <dbReference type="ARBA" id="ARBA00012948"/>
    </source>
</evidence>
<comment type="function">
    <text evidence="7">Catalyzes the NADPH-dependent reduction of beta-ketoacyl-ACP substrates to beta-hydroxyacyl-ACP products, the first reductive step in the elongation cycle of fatty acid biosynthesis.</text>
</comment>
<keyword evidence="7" id="KW-0276">Fatty acid metabolism</keyword>
<keyword evidence="7" id="KW-0443">Lipid metabolism</keyword>
<dbReference type="PRINTS" id="PR00080">
    <property type="entry name" value="SDRFAMILY"/>
</dbReference>
<organism evidence="9 10">
    <name type="scientific">Fusibacter tunisiensis</name>
    <dbReference type="NCBI Taxonomy" id="1008308"/>
    <lineage>
        <taxon>Bacteria</taxon>
        <taxon>Bacillati</taxon>
        <taxon>Bacillota</taxon>
        <taxon>Clostridia</taxon>
        <taxon>Eubacteriales</taxon>
        <taxon>Eubacteriales Family XII. Incertae Sedis</taxon>
        <taxon>Fusibacter</taxon>
    </lineage>
</organism>
<keyword evidence="10" id="KW-1185">Reference proteome</keyword>
<evidence type="ECO:0000256" key="1">
    <source>
        <dbReference type="ARBA" id="ARBA00005194"/>
    </source>
</evidence>
<keyword evidence="5" id="KW-0753">Steroid metabolism</keyword>
<evidence type="ECO:0000313" key="10">
    <source>
        <dbReference type="Proteomes" id="UP000767854"/>
    </source>
</evidence>
<feature type="domain" description="Ketoreductase" evidence="8">
    <location>
        <begin position="2"/>
        <end position="179"/>
    </location>
</feature>
<dbReference type="RefSeq" id="WP_204664027.1">
    <property type="nucleotide sequence ID" value="NZ_JAFBDT010000011.1"/>
</dbReference>
<dbReference type="Pfam" id="PF13561">
    <property type="entry name" value="adh_short_C2"/>
    <property type="match status" value="1"/>
</dbReference>
<dbReference type="NCBIfam" id="TIGR01830">
    <property type="entry name" value="3oxo_ACP_reduc"/>
    <property type="match status" value="1"/>
</dbReference>
<evidence type="ECO:0000256" key="7">
    <source>
        <dbReference type="RuleBase" id="RU366074"/>
    </source>
</evidence>
<dbReference type="Proteomes" id="UP000767854">
    <property type="component" value="Unassembled WGS sequence"/>
</dbReference>
<dbReference type="PANTHER" id="PTHR42879">
    <property type="entry name" value="3-OXOACYL-(ACYL-CARRIER-PROTEIN) REDUCTASE"/>
    <property type="match status" value="1"/>
</dbReference>
<dbReference type="InterPro" id="IPR036291">
    <property type="entry name" value="NAD(P)-bd_dom_sf"/>
</dbReference>
<evidence type="ECO:0000256" key="2">
    <source>
        <dbReference type="ARBA" id="ARBA00006484"/>
    </source>
</evidence>
<dbReference type="NCBIfam" id="NF005559">
    <property type="entry name" value="PRK07231.1"/>
    <property type="match status" value="1"/>
</dbReference>
<keyword evidence="7" id="KW-0275">Fatty acid biosynthesis</keyword>
<dbReference type="EC" id="1.1.1.100" evidence="3 7"/>
<dbReference type="PANTHER" id="PTHR42879:SF2">
    <property type="entry name" value="3-OXOACYL-[ACYL-CARRIER-PROTEIN] REDUCTASE FABG"/>
    <property type="match status" value="1"/>
</dbReference>
<evidence type="ECO:0000256" key="6">
    <source>
        <dbReference type="ARBA" id="ARBA00048508"/>
    </source>
</evidence>
<dbReference type="CDD" id="cd05333">
    <property type="entry name" value="BKR_SDR_c"/>
    <property type="match status" value="1"/>
</dbReference>
<evidence type="ECO:0000256" key="5">
    <source>
        <dbReference type="ARBA" id="ARBA00023221"/>
    </source>
</evidence>